<comment type="caution">
    <text evidence="3">The sequence shown here is derived from an EMBL/GenBank/DDBJ whole genome shotgun (WGS) entry which is preliminary data.</text>
</comment>
<sequence>MNEITKITYVSFLGFSELIDAVKEINRDYGRIIDLKVYSTTEIEEGSVIEDFKDDITTSHIVFIDGRGGDRLSQILKETLSQTDNTVLTIPPSMNFGTYYASSLDGILIRMGSIRSKDLVRKFGTDTTIKKLLNSKFFRSILKILIKFFDKDIDIDAILDRFDMTSIKDPQKFMNIIWKISPLVDYLPKKGIFRDYKNMFLINYYFWSASKENMKNFLLLLSKEYGNLTMGVRIEPPRLMEDDAIYHPDAERYFYSIDDYARWKRMDKDSTIGMIFYGTQFYEMYRPTVDLLIRELERFANVICVVMNRSLAFHDIMNRFFLRGDIANQRFANLESKIRDKPLIDLFIWPGAYHRMTGGPLWGGPDKLFKVLERLNVPVLAPFSMAFTPFDTWERSDLIAPIDITCAVMAPELDGAIEPIPIMALKKSQDIDLGIKYSRAVPIEERCLKVCRRAVRWINLKKKDNKDKKVAIVIYNYPPGEGSLGGGAGYLDVFESLLKLLKEMKSAGYTVDLPETKEDLLNLFLDNVQVNTTDQIEETAKHATNVSIERYQSWLNGIPEKPREKIINSSGNPPGDVMVYNEKLLIPGVRLGNVFIGPQPSIVPPNQIEEMVKAYHDKKTAPHHQFLAFYKWIDEEFDAVIHWGTHGLLEFREGKEVGMSKNCFPDVLIGDIPHIYLYMVDDAAEATVAKRRSYALMISHASPAYTVSGVYDEYAELEDLINEYYRSKTSDPKRAEIVYDKIMENAEEVHLEGSVEDIHEKIFDMKRSIIPKGLHILGRNLDEDEVIEYITLVLRYDRENVKSMHRIFAESRGYDYEIMLKNPTKRPNGSNKPYSQILDEIEKGVKEIVRDILKNKGLDEYSSILGSVEKDMKKTILDLIERLDTSDEINNILKALDAGFILPCKGGDMVRSPEVLPTGRNIYQFDATKVPTAAAYERGVQIAEEVVQRYLDKNGRYPESIGIVLWGFETSNTEGETIGEILRLIGVEVVSSLTDKRSGWGYFSDLRVIPLEELGRPRIDVTINICGMFRDMFPHLLELLDKAFKMVSELDELHDKNLVAKHTKELSDEIGIDPDLAHIRTFGPDAGNYGTILPALIDSSEWRSEDDLANEYIYAMKYAYGKNIHAKDLKKMLEFHASRVEVVSQIRDFTDFEITDLDHYYEFTGGFAQAVRKISGKMPEMYITDTTKEIIKTEDVKDAIERGSRTRTLNPKWIDEMLKHGYDGALNISDRVDNLMGFAATTGKVANWIWDEVCDRYVFNEETRERMEESNPWAMKDIIDRLFEANSRGYWDATDEQIEKLKEAYLEIESWVEEREDRVEEKSFELGEKERSRLLREYLDKKSRLLK</sequence>
<dbReference type="PANTHER" id="PTHR44119:SF4">
    <property type="entry name" value="AEROBIC COBALTOCHELATASE SUBUNIT COBN"/>
    <property type="match status" value="1"/>
</dbReference>
<feature type="domain" description="CobN/magnesium chelatase" evidence="2">
    <location>
        <begin position="205"/>
        <end position="1298"/>
    </location>
</feature>
<protein>
    <submittedName>
        <fullName evidence="3">Magnesium chelatase subunit H</fullName>
        <ecNumber evidence="3">6.6.1.1</ecNumber>
    </submittedName>
</protein>
<dbReference type="Pfam" id="PF02514">
    <property type="entry name" value="CobN-Mg_chel"/>
    <property type="match status" value="1"/>
</dbReference>
<dbReference type="PANTHER" id="PTHR44119">
    <property type="entry name" value="MAGNESIUM-CHELATASE SUBUNIT CHLH, CHLOROPLASTIC"/>
    <property type="match status" value="1"/>
</dbReference>
<evidence type="ECO:0000259" key="2">
    <source>
        <dbReference type="Pfam" id="PF02514"/>
    </source>
</evidence>
<organism evidence="3 4">
    <name type="scientific">Methanoliparum thermophilum</name>
    <dbReference type="NCBI Taxonomy" id="2491083"/>
    <lineage>
        <taxon>Archaea</taxon>
        <taxon>Methanobacteriati</taxon>
        <taxon>Methanobacteriota</taxon>
        <taxon>Candidatus Methanoliparia</taxon>
        <taxon>Candidatus Methanoliparales</taxon>
        <taxon>Candidatus Methanoliparaceae</taxon>
        <taxon>Candidatus Methanoliparum</taxon>
    </lineage>
</organism>
<evidence type="ECO:0000313" key="3">
    <source>
        <dbReference type="EMBL" id="RZN65244.1"/>
    </source>
</evidence>
<dbReference type="Proteomes" id="UP000317158">
    <property type="component" value="Unassembled WGS sequence"/>
</dbReference>
<dbReference type="GO" id="GO:0015995">
    <property type="term" value="P:chlorophyll biosynthetic process"/>
    <property type="evidence" value="ECO:0007669"/>
    <property type="project" value="InterPro"/>
</dbReference>
<dbReference type="InterPro" id="IPR011771">
    <property type="entry name" value="BchH"/>
</dbReference>
<evidence type="ECO:0000313" key="4">
    <source>
        <dbReference type="Proteomes" id="UP000317158"/>
    </source>
</evidence>
<dbReference type="EC" id="6.6.1.1" evidence="3"/>
<evidence type="ECO:0000256" key="1">
    <source>
        <dbReference type="ARBA" id="ARBA00010851"/>
    </source>
</evidence>
<gene>
    <name evidence="3" type="primary">bchH</name>
    <name evidence="3" type="ORF">EF806_01625</name>
</gene>
<dbReference type="CDD" id="cd10150">
    <property type="entry name" value="CobN_like"/>
    <property type="match status" value="1"/>
</dbReference>
<dbReference type="NCBIfam" id="TIGR02025">
    <property type="entry name" value="BchH"/>
    <property type="match status" value="1"/>
</dbReference>
<dbReference type="EMBL" id="RXIF01000003">
    <property type="protein sequence ID" value="RZN65244.1"/>
    <property type="molecule type" value="Genomic_DNA"/>
</dbReference>
<dbReference type="GO" id="GO:0016851">
    <property type="term" value="F:magnesium chelatase activity"/>
    <property type="evidence" value="ECO:0007669"/>
    <property type="project" value="UniProtKB-EC"/>
</dbReference>
<comment type="similarity">
    <text evidence="1">Belongs to the Mg-chelatase subunit H family.</text>
</comment>
<reference evidence="3 4" key="1">
    <citation type="journal article" date="2019" name="Nat. Microbiol.">
        <title>Wide diversity of methane and short-chain alkane metabolisms in uncultured archaea.</title>
        <authorList>
            <person name="Borrel G."/>
            <person name="Adam P.S."/>
            <person name="McKay L.J."/>
            <person name="Chen L.X."/>
            <person name="Sierra-Garcia I.N."/>
            <person name="Sieber C.M."/>
            <person name="Letourneur Q."/>
            <person name="Ghozlane A."/>
            <person name="Andersen G.L."/>
            <person name="Li W.J."/>
            <person name="Hallam S.J."/>
            <person name="Muyzer G."/>
            <person name="de Oliveira V.M."/>
            <person name="Inskeep W.P."/>
            <person name="Banfield J.F."/>
            <person name="Gribaldo S."/>
        </authorList>
    </citation>
    <scope>NUCLEOTIDE SEQUENCE [LARGE SCALE GENOMIC DNA]</scope>
    <source>
        <strain evidence="3">NM1a</strain>
    </source>
</reference>
<dbReference type="InterPro" id="IPR003672">
    <property type="entry name" value="CobN/Mg_chltase"/>
</dbReference>
<accession>A0A520KTC8</accession>
<keyword evidence="3" id="KW-0436">Ligase</keyword>
<proteinExistence type="inferred from homology"/>
<name>A0A520KTC8_METT2</name>